<evidence type="ECO:0000256" key="1">
    <source>
        <dbReference type="ARBA" id="ARBA00022741"/>
    </source>
</evidence>
<evidence type="ECO:0000256" key="4">
    <source>
        <dbReference type="ARBA" id="ARBA00023015"/>
    </source>
</evidence>
<evidence type="ECO:0000259" key="7">
    <source>
        <dbReference type="PROSITE" id="PS50045"/>
    </source>
</evidence>
<dbReference type="PRINTS" id="PR01590">
    <property type="entry name" value="HTHFIS"/>
</dbReference>
<dbReference type="CDD" id="cd00009">
    <property type="entry name" value="AAA"/>
    <property type="match status" value="1"/>
</dbReference>
<dbReference type="SUPFAM" id="SSF52540">
    <property type="entry name" value="P-loop containing nucleoside triphosphate hydrolases"/>
    <property type="match status" value="1"/>
</dbReference>
<dbReference type="PANTHER" id="PTHR32071:SF81">
    <property type="entry name" value="PROPIONATE CATABOLISM OPERON REGULATORY PROTEIN"/>
    <property type="match status" value="1"/>
</dbReference>
<dbReference type="SUPFAM" id="SSF46689">
    <property type="entry name" value="Homeodomain-like"/>
    <property type="match status" value="1"/>
</dbReference>
<dbReference type="Pfam" id="PF02954">
    <property type="entry name" value="HTH_8"/>
    <property type="match status" value="1"/>
</dbReference>
<keyword evidence="1" id="KW-0547">Nucleotide-binding</keyword>
<feature type="modified residue" description="4-aspartylphosphate" evidence="6">
    <location>
        <position position="56"/>
    </location>
</feature>
<dbReference type="InterPro" id="IPR002197">
    <property type="entry name" value="HTH_Fis"/>
</dbReference>
<dbReference type="GO" id="GO:0005524">
    <property type="term" value="F:ATP binding"/>
    <property type="evidence" value="ECO:0007669"/>
    <property type="project" value="UniProtKB-KW"/>
</dbReference>
<dbReference type="InterPro" id="IPR027417">
    <property type="entry name" value="P-loop_NTPase"/>
</dbReference>
<evidence type="ECO:0000256" key="5">
    <source>
        <dbReference type="ARBA" id="ARBA00023163"/>
    </source>
</evidence>
<dbReference type="PROSITE" id="PS50110">
    <property type="entry name" value="RESPONSE_REGULATORY"/>
    <property type="match status" value="1"/>
</dbReference>
<dbReference type="EMBL" id="GL883077">
    <property type="protein sequence ID" value="EGF92986.1"/>
    <property type="molecule type" value="Genomic_DNA"/>
</dbReference>
<evidence type="ECO:0000256" key="3">
    <source>
        <dbReference type="ARBA" id="ARBA00023012"/>
    </source>
</evidence>
<organism evidence="9 10">
    <name type="scientific">Asticcacaulis biprosthecium C19</name>
    <dbReference type="NCBI Taxonomy" id="715226"/>
    <lineage>
        <taxon>Bacteria</taxon>
        <taxon>Pseudomonadati</taxon>
        <taxon>Pseudomonadota</taxon>
        <taxon>Alphaproteobacteria</taxon>
        <taxon>Caulobacterales</taxon>
        <taxon>Caulobacteraceae</taxon>
        <taxon>Asticcacaulis</taxon>
    </lineage>
</organism>
<dbReference type="Gene3D" id="1.10.8.60">
    <property type="match status" value="1"/>
</dbReference>
<feature type="domain" description="Sigma-54 factor interaction" evidence="7">
    <location>
        <begin position="142"/>
        <end position="332"/>
    </location>
</feature>
<dbReference type="Gene3D" id="3.40.50.300">
    <property type="entry name" value="P-loop containing nucleotide triphosphate hydrolases"/>
    <property type="match status" value="1"/>
</dbReference>
<sequence>MSQAKPSVLFIDDDPDLRKTAELLLRKKGYSVHGAAHPDEALSCLVANSIDVILLDLNFSRGQTSGEEGLACLRDLLRHDPKAAVLVVTGHSGLNIAVQALRNGARDFIMKPWNNDRLVEAIEAALTARKPVEIKALDPSIMVGHSPALQRIASAIDRCAPLTASVLLTGEAGTGKTLAAMAFHRQSGRANLTCVEASALTAGDLDDMANTTLLVENIDRLGEGQGPALLAWLHRAPRHNSRLIATSTRPRAELGLDRGLMYAISTLDVALPPLRERPDDIVQLAEHFIRITCQQHGFATRTLSPEAQALLTSQAWDDNIHALRHTIERAVILGDSVTISGADLALHTGDGLSAVPVKPKLAASEKTLIEDALKRTNFNVSAAATELGLTRPALYRRMAKHGL</sequence>
<dbReference type="OrthoDB" id="9154941at2"/>
<dbReference type="Proteomes" id="UP000006512">
    <property type="component" value="Unassembled WGS sequence"/>
</dbReference>
<keyword evidence="5" id="KW-0804">Transcription</keyword>
<protein>
    <submittedName>
        <fullName evidence="9">C4-dicarboxylate transport transcriptional regulatory protein dctD</fullName>
    </submittedName>
</protein>
<evidence type="ECO:0000313" key="10">
    <source>
        <dbReference type="Proteomes" id="UP000006512"/>
    </source>
</evidence>
<evidence type="ECO:0000313" key="9">
    <source>
        <dbReference type="EMBL" id="EGF92986.1"/>
    </source>
</evidence>
<dbReference type="Gene3D" id="1.10.10.60">
    <property type="entry name" value="Homeodomain-like"/>
    <property type="match status" value="1"/>
</dbReference>
<keyword evidence="10" id="KW-1185">Reference proteome</keyword>
<evidence type="ECO:0000256" key="2">
    <source>
        <dbReference type="ARBA" id="ARBA00022840"/>
    </source>
</evidence>
<dbReference type="RefSeq" id="WP_006272171.1">
    <property type="nucleotide sequence ID" value="NZ_GL883077.1"/>
</dbReference>
<dbReference type="Pfam" id="PF14532">
    <property type="entry name" value="Sigma54_activ_2"/>
    <property type="match status" value="1"/>
</dbReference>
<keyword evidence="3" id="KW-0902">Two-component regulatory system</keyword>
<dbReference type="Pfam" id="PF25601">
    <property type="entry name" value="AAA_lid_14"/>
    <property type="match status" value="1"/>
</dbReference>
<reference evidence="10" key="1">
    <citation type="submission" date="2011-03" db="EMBL/GenBank/DDBJ databases">
        <title>Draft genome sequence of Brevundimonas diminuta.</title>
        <authorList>
            <person name="Brown P.J.B."/>
            <person name="Buechlein A."/>
            <person name="Hemmerich C."/>
            <person name="Brun Y.V."/>
        </authorList>
    </citation>
    <scope>NUCLEOTIDE SEQUENCE [LARGE SCALE GENOMIC DNA]</scope>
    <source>
        <strain evidence="10">C19</strain>
    </source>
</reference>
<name>F4QIJ7_9CAUL</name>
<dbReference type="STRING" id="715226.ABI_14250"/>
<keyword evidence="2" id="KW-0067">ATP-binding</keyword>
<dbReference type="PROSITE" id="PS50045">
    <property type="entry name" value="SIGMA54_INTERACT_4"/>
    <property type="match status" value="1"/>
</dbReference>
<feature type="domain" description="Response regulatory" evidence="8">
    <location>
        <begin position="7"/>
        <end position="126"/>
    </location>
</feature>
<dbReference type="SUPFAM" id="SSF52172">
    <property type="entry name" value="CheY-like"/>
    <property type="match status" value="1"/>
</dbReference>
<keyword evidence="6" id="KW-0597">Phosphoprotein</keyword>
<evidence type="ECO:0000256" key="6">
    <source>
        <dbReference type="PROSITE-ProRule" id="PRU00169"/>
    </source>
</evidence>
<dbReference type="InterPro" id="IPR009057">
    <property type="entry name" value="Homeodomain-like_sf"/>
</dbReference>
<dbReference type="InterPro" id="IPR002078">
    <property type="entry name" value="Sigma_54_int"/>
</dbReference>
<accession>F4QIJ7</accession>
<dbReference type="GO" id="GO:0006355">
    <property type="term" value="P:regulation of DNA-templated transcription"/>
    <property type="evidence" value="ECO:0007669"/>
    <property type="project" value="InterPro"/>
</dbReference>
<dbReference type="Pfam" id="PF00072">
    <property type="entry name" value="Response_reg"/>
    <property type="match status" value="1"/>
</dbReference>
<dbReference type="InterPro" id="IPR011006">
    <property type="entry name" value="CheY-like_superfamily"/>
</dbReference>
<dbReference type="GO" id="GO:0000160">
    <property type="term" value="P:phosphorelay signal transduction system"/>
    <property type="evidence" value="ECO:0007669"/>
    <property type="project" value="UniProtKB-KW"/>
</dbReference>
<proteinExistence type="predicted"/>
<dbReference type="InterPro" id="IPR001789">
    <property type="entry name" value="Sig_transdc_resp-reg_receiver"/>
</dbReference>
<dbReference type="SMART" id="SM00448">
    <property type="entry name" value="REC"/>
    <property type="match status" value="1"/>
</dbReference>
<evidence type="ECO:0000259" key="8">
    <source>
        <dbReference type="PROSITE" id="PS50110"/>
    </source>
</evidence>
<dbReference type="PANTHER" id="PTHR32071">
    <property type="entry name" value="TRANSCRIPTIONAL REGULATORY PROTEIN"/>
    <property type="match status" value="1"/>
</dbReference>
<dbReference type="eggNOG" id="COG2204">
    <property type="taxonomic scope" value="Bacteria"/>
</dbReference>
<gene>
    <name evidence="9" type="ORF">ABI_14250</name>
</gene>
<dbReference type="GO" id="GO:0043565">
    <property type="term" value="F:sequence-specific DNA binding"/>
    <property type="evidence" value="ECO:0007669"/>
    <property type="project" value="InterPro"/>
</dbReference>
<dbReference type="HOGENOM" id="CLU_000445_0_6_5"/>
<dbReference type="AlphaFoldDB" id="F4QIJ7"/>
<keyword evidence="4" id="KW-0805">Transcription regulation</keyword>
<dbReference type="Gene3D" id="3.40.50.2300">
    <property type="match status" value="1"/>
</dbReference>
<dbReference type="InterPro" id="IPR058031">
    <property type="entry name" value="AAA_lid_NorR"/>
</dbReference>